<evidence type="ECO:0000259" key="1">
    <source>
        <dbReference type="PROSITE" id="PS51186"/>
    </source>
</evidence>
<dbReference type="Proteomes" id="UP000240572">
    <property type="component" value="Unassembled WGS sequence"/>
</dbReference>
<dbReference type="InterPro" id="IPR000182">
    <property type="entry name" value="GNAT_dom"/>
</dbReference>
<evidence type="ECO:0000313" key="2">
    <source>
        <dbReference type="EMBL" id="PSK91241.1"/>
    </source>
</evidence>
<keyword evidence="2" id="KW-0808">Transferase</keyword>
<keyword evidence="3" id="KW-1185">Reference proteome</keyword>
<gene>
    <name evidence="2" type="ORF">B0I18_106253</name>
</gene>
<dbReference type="AlphaFoldDB" id="A0A2P8D210"/>
<evidence type="ECO:0000313" key="3">
    <source>
        <dbReference type="Proteomes" id="UP000240572"/>
    </source>
</evidence>
<dbReference type="Gene3D" id="3.40.630.30">
    <property type="match status" value="1"/>
</dbReference>
<dbReference type="EMBL" id="PYGD01000006">
    <property type="protein sequence ID" value="PSK91241.1"/>
    <property type="molecule type" value="Genomic_DNA"/>
</dbReference>
<proteinExistence type="predicted"/>
<accession>A0A2P8D210</accession>
<feature type="domain" description="N-acetyltransferase" evidence="1">
    <location>
        <begin position="4"/>
        <end position="156"/>
    </location>
</feature>
<name>A0A2P8D210_9BACT</name>
<sequence length="156" mass="17417">MQPVKINLATANDIDLLVELRILFGNELTGKQEPAIEANLRDNLRQYFTEELNQSYICSYAELEGQVVSVAGLVIRRQPASLKNPSGRWGYVMNVFTLPAYRGRGLSAQVIRVLLDHATSLGVPAFELHATPQGESVYQKLGFEIHPEPTYRKFAG</sequence>
<dbReference type="OrthoDB" id="1096234at2"/>
<dbReference type="InterPro" id="IPR016181">
    <property type="entry name" value="Acyl_CoA_acyltransferase"/>
</dbReference>
<dbReference type="Pfam" id="PF00583">
    <property type="entry name" value="Acetyltransf_1"/>
    <property type="match status" value="1"/>
</dbReference>
<comment type="caution">
    <text evidence="2">The sequence shown here is derived from an EMBL/GenBank/DDBJ whole genome shotgun (WGS) entry which is preliminary data.</text>
</comment>
<dbReference type="PROSITE" id="PS51186">
    <property type="entry name" value="GNAT"/>
    <property type="match status" value="1"/>
</dbReference>
<dbReference type="RefSeq" id="WP_106523837.1">
    <property type="nucleotide sequence ID" value="NZ_PYGD01000006.1"/>
</dbReference>
<dbReference type="CDD" id="cd04301">
    <property type="entry name" value="NAT_SF"/>
    <property type="match status" value="1"/>
</dbReference>
<dbReference type="GO" id="GO:0016747">
    <property type="term" value="F:acyltransferase activity, transferring groups other than amino-acyl groups"/>
    <property type="evidence" value="ECO:0007669"/>
    <property type="project" value="InterPro"/>
</dbReference>
<protein>
    <submittedName>
        <fullName evidence="2">RimJ/RimL family protein N-acetyltransferase</fullName>
    </submittedName>
</protein>
<organism evidence="2 3">
    <name type="scientific">Taibaiella chishuiensis</name>
    <dbReference type="NCBI Taxonomy" id="1434707"/>
    <lineage>
        <taxon>Bacteria</taxon>
        <taxon>Pseudomonadati</taxon>
        <taxon>Bacteroidota</taxon>
        <taxon>Chitinophagia</taxon>
        <taxon>Chitinophagales</taxon>
        <taxon>Chitinophagaceae</taxon>
        <taxon>Taibaiella</taxon>
    </lineage>
</organism>
<reference evidence="2 3" key="1">
    <citation type="submission" date="2018-03" db="EMBL/GenBank/DDBJ databases">
        <title>Genomic Encyclopedia of Type Strains, Phase III (KMG-III): the genomes of soil and plant-associated and newly described type strains.</title>
        <authorList>
            <person name="Whitman W."/>
        </authorList>
    </citation>
    <scope>NUCLEOTIDE SEQUENCE [LARGE SCALE GENOMIC DNA]</scope>
    <source>
        <strain evidence="2 3">CGMCC 1.12700</strain>
    </source>
</reference>
<dbReference type="SUPFAM" id="SSF55729">
    <property type="entry name" value="Acyl-CoA N-acyltransferases (Nat)"/>
    <property type="match status" value="1"/>
</dbReference>